<reference evidence="2 3" key="1">
    <citation type="submission" date="2022-05" db="EMBL/GenBank/DDBJ databases">
        <title>Genome Sequencing of Bee-Associated Microbes.</title>
        <authorList>
            <person name="Dunlap C."/>
        </authorList>
    </citation>
    <scope>NUCLEOTIDE SEQUENCE [LARGE SCALE GENOMIC DNA]</scope>
    <source>
        <strain evidence="2 3">NRRL B-14613</strain>
    </source>
</reference>
<keyword evidence="3" id="KW-1185">Reference proteome</keyword>
<dbReference type="GeneID" id="77000128"/>
<feature type="compositionally biased region" description="Low complexity" evidence="1">
    <location>
        <begin position="107"/>
        <end position="120"/>
    </location>
</feature>
<gene>
    <name evidence="2" type="ORF">M5W83_12035</name>
</gene>
<name>A0ABT4FWL2_PANTH</name>
<evidence type="ECO:0000313" key="3">
    <source>
        <dbReference type="Proteomes" id="UP001209276"/>
    </source>
</evidence>
<dbReference type="Proteomes" id="UP001209276">
    <property type="component" value="Unassembled WGS sequence"/>
</dbReference>
<feature type="region of interest" description="Disordered" evidence="1">
    <location>
        <begin position="91"/>
        <end position="133"/>
    </location>
</feature>
<evidence type="ECO:0000256" key="1">
    <source>
        <dbReference type="SAM" id="MobiDB-lite"/>
    </source>
</evidence>
<accession>A0ABT4FWL2</accession>
<dbReference type="EMBL" id="JAMDMM010000022">
    <property type="protein sequence ID" value="MCY9607875.1"/>
    <property type="molecule type" value="Genomic_DNA"/>
</dbReference>
<evidence type="ECO:0000313" key="2">
    <source>
        <dbReference type="EMBL" id="MCY9607875.1"/>
    </source>
</evidence>
<comment type="caution">
    <text evidence="2">The sequence shown here is derived from an EMBL/GenBank/DDBJ whole genome shotgun (WGS) entry which is preliminary data.</text>
</comment>
<proteinExistence type="predicted"/>
<organism evidence="2 3">
    <name type="scientific">Paenibacillus thiaminolyticus</name>
    <name type="common">Bacillus thiaminolyticus</name>
    <dbReference type="NCBI Taxonomy" id="49283"/>
    <lineage>
        <taxon>Bacteria</taxon>
        <taxon>Bacillati</taxon>
        <taxon>Bacillota</taxon>
        <taxon>Bacilli</taxon>
        <taxon>Bacillales</taxon>
        <taxon>Paenibacillaceae</taxon>
        <taxon>Paenibacillus</taxon>
    </lineage>
</organism>
<protein>
    <submittedName>
        <fullName evidence="2">Uncharacterized protein</fullName>
    </submittedName>
</protein>
<dbReference type="RefSeq" id="WP_181823467.1">
    <property type="nucleotide sequence ID" value="NZ_CP041405.1"/>
</dbReference>
<sequence>MPGLLQKHNDKFTVQPKIAELAYLKLDPSIDLHHVFTLRHYRKLGLATPSCTTESAITLVQPASLRLEAKATVEVRETRTGEILLWHQDQPWELKETQKPQRKPAASKKASSASQRKPAQNHSWKTKYDNTKK</sequence>